<gene>
    <name evidence="1" type="ORF">SBA5_30006</name>
</gene>
<proteinExistence type="predicted"/>
<dbReference type="EMBL" id="OKRB01000086">
    <property type="protein sequence ID" value="SPE20801.1"/>
    <property type="molecule type" value="Genomic_DNA"/>
</dbReference>
<evidence type="ECO:0000313" key="1">
    <source>
        <dbReference type="EMBL" id="SPE20801.1"/>
    </source>
</evidence>
<evidence type="ECO:0000313" key="2">
    <source>
        <dbReference type="Proteomes" id="UP000239735"/>
    </source>
</evidence>
<organism evidence="1 2">
    <name type="scientific">Candidatus Sulfuritelmatomonas gaucii</name>
    <dbReference type="NCBI Taxonomy" id="2043161"/>
    <lineage>
        <taxon>Bacteria</taxon>
        <taxon>Pseudomonadati</taxon>
        <taxon>Acidobacteriota</taxon>
        <taxon>Terriglobia</taxon>
        <taxon>Terriglobales</taxon>
        <taxon>Acidobacteriaceae</taxon>
        <taxon>Candidatus Sulfuritelmatomonas</taxon>
    </lineage>
</organism>
<sequence length="72" mass="8548">MGRKSCLIHRESVRSRKLGKVCPESDFQISARHGQCESKHESDYAFEPMKIDIVSPRRRFRFRSEETDLHVR</sequence>
<dbReference type="AlphaFoldDB" id="A0A2N9LC32"/>
<protein>
    <submittedName>
        <fullName evidence="1">Uncharacterized protein</fullName>
    </submittedName>
</protein>
<accession>A0A2N9LC32</accession>
<dbReference type="Proteomes" id="UP000239735">
    <property type="component" value="Unassembled WGS sequence"/>
</dbReference>
<reference evidence="2" key="1">
    <citation type="submission" date="2018-02" db="EMBL/GenBank/DDBJ databases">
        <authorList>
            <person name="Hausmann B."/>
        </authorList>
    </citation>
    <scope>NUCLEOTIDE SEQUENCE [LARGE SCALE GENOMIC DNA]</scope>
    <source>
        <strain evidence="2">Peat soil MAG SbA5</strain>
    </source>
</reference>
<name>A0A2N9LC32_9BACT</name>